<accession>A0AAN7Z815</accession>
<name>A0AAN7Z815_9PEZI</name>
<evidence type="ECO:0000313" key="1">
    <source>
        <dbReference type="EMBL" id="KAK5628236.1"/>
    </source>
</evidence>
<dbReference type="AlphaFoldDB" id="A0AAN7Z815"/>
<organism evidence="1 2">
    <name type="scientific">Xylaria bambusicola</name>
    <dbReference type="NCBI Taxonomy" id="326684"/>
    <lineage>
        <taxon>Eukaryota</taxon>
        <taxon>Fungi</taxon>
        <taxon>Dikarya</taxon>
        <taxon>Ascomycota</taxon>
        <taxon>Pezizomycotina</taxon>
        <taxon>Sordariomycetes</taxon>
        <taxon>Xylariomycetidae</taxon>
        <taxon>Xylariales</taxon>
        <taxon>Xylariaceae</taxon>
        <taxon>Xylaria</taxon>
    </lineage>
</organism>
<dbReference type="Proteomes" id="UP001305414">
    <property type="component" value="Unassembled WGS sequence"/>
</dbReference>
<protein>
    <submittedName>
        <fullName evidence="1">Uncharacterized protein</fullName>
    </submittedName>
</protein>
<reference evidence="1 2" key="1">
    <citation type="submission" date="2023-10" db="EMBL/GenBank/DDBJ databases">
        <title>Draft genome sequence of Xylaria bambusicola isolate GMP-LS, the root and basal stem rot pathogen of sugarcane in Indonesia.</title>
        <authorList>
            <person name="Selvaraj P."/>
            <person name="Muralishankar V."/>
            <person name="Muruganantham S."/>
            <person name="Sp S."/>
            <person name="Haryani S."/>
            <person name="Lau K.J.X."/>
            <person name="Naqvi N.I."/>
        </authorList>
    </citation>
    <scope>NUCLEOTIDE SEQUENCE [LARGE SCALE GENOMIC DNA]</scope>
    <source>
        <strain evidence="1">GMP-LS</strain>
    </source>
</reference>
<dbReference type="EMBL" id="JAWHQM010000008">
    <property type="protein sequence ID" value="KAK5628236.1"/>
    <property type="molecule type" value="Genomic_DNA"/>
</dbReference>
<keyword evidence="2" id="KW-1185">Reference proteome</keyword>
<comment type="caution">
    <text evidence="1">The sequence shown here is derived from an EMBL/GenBank/DDBJ whole genome shotgun (WGS) entry which is preliminary data.</text>
</comment>
<sequence length="115" mass="12309">MALPSQCNTSNNLLLSSLPLVVDVLRVVLLPYAAASSVKRVASAVASVVNAALSAAKYTQVFNYERIRGDYELKYYDGKGNTTLHQADAEGVRFNLSIFKAPSCEHRGASASAKS</sequence>
<evidence type="ECO:0000313" key="2">
    <source>
        <dbReference type="Proteomes" id="UP001305414"/>
    </source>
</evidence>
<gene>
    <name evidence="1" type="ORF">RRF57_003951</name>
</gene>
<proteinExistence type="predicted"/>